<name>A0A401TGL5_CHIPU</name>
<sequence length="52" mass="5687">VVLAICIAVVLALVVYYLLKMKKQNRRQASLPSSTDSTDEAKKLVALNSKPV</sequence>
<comment type="caution">
    <text evidence="1">The sequence shown here is derived from an EMBL/GenBank/DDBJ whole genome shotgun (WGS) entry which is preliminary data.</text>
</comment>
<evidence type="ECO:0000313" key="1">
    <source>
        <dbReference type="EMBL" id="GCC41782.1"/>
    </source>
</evidence>
<evidence type="ECO:0000313" key="2">
    <source>
        <dbReference type="Proteomes" id="UP000287033"/>
    </source>
</evidence>
<dbReference type="EMBL" id="BEZZ01063095">
    <property type="protein sequence ID" value="GCC41782.1"/>
    <property type="molecule type" value="Genomic_DNA"/>
</dbReference>
<dbReference type="Proteomes" id="UP000287033">
    <property type="component" value="Unassembled WGS sequence"/>
</dbReference>
<dbReference type="AlphaFoldDB" id="A0A401TGL5"/>
<organism evidence="1 2">
    <name type="scientific">Chiloscyllium punctatum</name>
    <name type="common">Brownbanded bambooshark</name>
    <name type="synonym">Hemiscyllium punctatum</name>
    <dbReference type="NCBI Taxonomy" id="137246"/>
    <lineage>
        <taxon>Eukaryota</taxon>
        <taxon>Metazoa</taxon>
        <taxon>Chordata</taxon>
        <taxon>Craniata</taxon>
        <taxon>Vertebrata</taxon>
        <taxon>Chondrichthyes</taxon>
        <taxon>Elasmobranchii</taxon>
        <taxon>Galeomorphii</taxon>
        <taxon>Galeoidea</taxon>
        <taxon>Orectolobiformes</taxon>
        <taxon>Hemiscylliidae</taxon>
        <taxon>Chiloscyllium</taxon>
    </lineage>
</organism>
<keyword evidence="2" id="KW-1185">Reference proteome</keyword>
<gene>
    <name evidence="1" type="ORF">chiPu_0025670</name>
</gene>
<feature type="non-terminal residue" evidence="1">
    <location>
        <position position="1"/>
    </location>
</feature>
<protein>
    <submittedName>
        <fullName evidence="1">Uncharacterized protein</fullName>
    </submittedName>
</protein>
<proteinExistence type="predicted"/>
<reference evidence="1 2" key="1">
    <citation type="journal article" date="2018" name="Nat. Ecol. Evol.">
        <title>Shark genomes provide insights into elasmobranch evolution and the origin of vertebrates.</title>
        <authorList>
            <person name="Hara Y"/>
            <person name="Yamaguchi K"/>
            <person name="Onimaru K"/>
            <person name="Kadota M"/>
            <person name="Koyanagi M"/>
            <person name="Keeley SD"/>
            <person name="Tatsumi K"/>
            <person name="Tanaka K"/>
            <person name="Motone F"/>
            <person name="Kageyama Y"/>
            <person name="Nozu R"/>
            <person name="Adachi N"/>
            <person name="Nishimura O"/>
            <person name="Nakagawa R"/>
            <person name="Tanegashima C"/>
            <person name="Kiyatake I"/>
            <person name="Matsumoto R"/>
            <person name="Murakumo K"/>
            <person name="Nishida K"/>
            <person name="Terakita A"/>
            <person name="Kuratani S"/>
            <person name="Sato K"/>
            <person name="Hyodo S Kuraku.S."/>
        </authorList>
    </citation>
    <scope>NUCLEOTIDE SEQUENCE [LARGE SCALE GENOMIC DNA]</scope>
</reference>
<accession>A0A401TGL5</accession>